<keyword evidence="1" id="KW-0472">Membrane</keyword>
<keyword evidence="1" id="KW-0812">Transmembrane</keyword>
<keyword evidence="4" id="KW-1185">Reference proteome</keyword>
<feature type="transmembrane region" description="Helical" evidence="1">
    <location>
        <begin position="411"/>
        <end position="427"/>
    </location>
</feature>
<dbReference type="EMBL" id="CAXLJM020000001">
    <property type="protein sequence ID" value="CAL8068326.1"/>
    <property type="molecule type" value="Genomic_DNA"/>
</dbReference>
<feature type="transmembrane region" description="Helical" evidence="1">
    <location>
        <begin position="629"/>
        <end position="654"/>
    </location>
</feature>
<gene>
    <name evidence="3" type="ORF">ODALV1_LOCUS216</name>
</gene>
<comment type="caution">
    <text evidence="3">The sequence shown here is derived from an EMBL/GenBank/DDBJ whole genome shotgun (WGS) entry which is preliminary data.</text>
</comment>
<evidence type="ECO:0000256" key="1">
    <source>
        <dbReference type="SAM" id="Phobius"/>
    </source>
</evidence>
<evidence type="ECO:0000313" key="4">
    <source>
        <dbReference type="Proteomes" id="UP001642540"/>
    </source>
</evidence>
<reference evidence="3 4" key="1">
    <citation type="submission" date="2024-08" db="EMBL/GenBank/DDBJ databases">
        <authorList>
            <person name="Cucini C."/>
            <person name="Frati F."/>
        </authorList>
    </citation>
    <scope>NUCLEOTIDE SEQUENCE [LARGE SCALE GENOMIC DNA]</scope>
</reference>
<evidence type="ECO:0000313" key="3">
    <source>
        <dbReference type="EMBL" id="CAL8068326.1"/>
    </source>
</evidence>
<name>A0ABP1PIQ1_9HEXA</name>
<feature type="chain" id="PRO_5046805935" evidence="2">
    <location>
        <begin position="24"/>
        <end position="686"/>
    </location>
</feature>
<sequence>MMSSKMVLFALFLTTGMVLVVNAFNFPVSPDQNCFVNFVFENNVYYEFPQQLQIPELSKVFQTNKTYIQSYTVHNSQNQNFSFDIEEFLFDDQISLSDGYFRFHSKYRDTCNLFLLLTASFNATTTAITNSGHGNSENTLFLVVVHPQKGNDSDHEDLLVEFSTQFKLLEAETKYAFYANLAFVYFQDLDASTKMEIYAFCYYCPESVGHLHLLKYVSSISTSLISLECKRLNSDGYERSIYILTLNKVPQERRSQLYKPIGEGRDSFYKTIRNHYIAVQLIFLIITKEINMTIHSPVYQFDIEDETEVYWHLSLKEISSAQVVIRNLQAITRSTYKLHDQATLKAMYCMESSDVLRISWDIYLRVLDYPTWILLGVTLLAYAFLYQNLFKAFDLIWIMFDMEFWLKHPRKILIFYLIGAVFLPWAYESGMSTDFVNFDNPSNINEILKFGYRIWVNELEAIRKSTNLWPEHARNSFLKDININFVSEMFSEMYEYKFPITPRKQVEAMAKNKLLLPNGIEPLFNFPSLAYALKERDVVVAENDFVCGTVTVTSRYGFQLANTFQIQGYMSTKFLQLLAISEQIGMHVRFQSLIAFQKAITRKLKVEDLSSALSSSTLAVRTPLGAVCAAYVVLNLMFLICNSVWMLYFNWIAVYRKILNSLRRVKIRSFHVFDFRTRVLEFEDAR</sequence>
<keyword evidence="2" id="KW-0732">Signal</keyword>
<feature type="transmembrane region" description="Helical" evidence="1">
    <location>
        <begin position="369"/>
        <end position="390"/>
    </location>
</feature>
<organism evidence="3 4">
    <name type="scientific">Orchesella dallaii</name>
    <dbReference type="NCBI Taxonomy" id="48710"/>
    <lineage>
        <taxon>Eukaryota</taxon>
        <taxon>Metazoa</taxon>
        <taxon>Ecdysozoa</taxon>
        <taxon>Arthropoda</taxon>
        <taxon>Hexapoda</taxon>
        <taxon>Collembola</taxon>
        <taxon>Entomobryomorpha</taxon>
        <taxon>Entomobryoidea</taxon>
        <taxon>Orchesellidae</taxon>
        <taxon>Orchesellinae</taxon>
        <taxon>Orchesella</taxon>
    </lineage>
</organism>
<dbReference type="Proteomes" id="UP001642540">
    <property type="component" value="Unassembled WGS sequence"/>
</dbReference>
<feature type="signal peptide" evidence="2">
    <location>
        <begin position="1"/>
        <end position="23"/>
    </location>
</feature>
<accession>A0ABP1PIQ1</accession>
<evidence type="ECO:0000256" key="2">
    <source>
        <dbReference type="SAM" id="SignalP"/>
    </source>
</evidence>
<proteinExistence type="predicted"/>
<protein>
    <submittedName>
        <fullName evidence="3">Uncharacterized protein</fullName>
    </submittedName>
</protein>
<keyword evidence="1" id="KW-1133">Transmembrane helix</keyword>